<dbReference type="Gene3D" id="1.10.510.10">
    <property type="entry name" value="Transferase(Phosphotransferase) domain 1"/>
    <property type="match status" value="1"/>
</dbReference>
<dbReference type="GO" id="GO:0004674">
    <property type="term" value="F:protein serine/threonine kinase activity"/>
    <property type="evidence" value="ECO:0007669"/>
    <property type="project" value="UniProtKB-KW"/>
</dbReference>
<evidence type="ECO:0000256" key="6">
    <source>
        <dbReference type="ARBA" id="ARBA00022741"/>
    </source>
</evidence>
<dbReference type="Proteomes" id="UP001222325">
    <property type="component" value="Unassembled WGS sequence"/>
</dbReference>
<gene>
    <name evidence="13" type="ORF">B0H15DRAFT_867928</name>
</gene>
<keyword evidence="4" id="KW-0808">Transferase</keyword>
<reference evidence="13" key="1">
    <citation type="submission" date="2023-03" db="EMBL/GenBank/DDBJ databases">
        <title>Massive genome expansion in bonnet fungi (Mycena s.s.) driven by repeated elements and novel gene families across ecological guilds.</title>
        <authorList>
            <consortium name="Lawrence Berkeley National Laboratory"/>
            <person name="Harder C.B."/>
            <person name="Miyauchi S."/>
            <person name="Viragh M."/>
            <person name="Kuo A."/>
            <person name="Thoen E."/>
            <person name="Andreopoulos B."/>
            <person name="Lu D."/>
            <person name="Skrede I."/>
            <person name="Drula E."/>
            <person name="Henrissat B."/>
            <person name="Morin E."/>
            <person name="Kohler A."/>
            <person name="Barry K."/>
            <person name="LaButti K."/>
            <person name="Morin E."/>
            <person name="Salamov A."/>
            <person name="Lipzen A."/>
            <person name="Mereny Z."/>
            <person name="Hegedus B."/>
            <person name="Baldrian P."/>
            <person name="Stursova M."/>
            <person name="Weitz H."/>
            <person name="Taylor A."/>
            <person name="Grigoriev I.V."/>
            <person name="Nagy L.G."/>
            <person name="Martin F."/>
            <person name="Kauserud H."/>
        </authorList>
    </citation>
    <scope>NUCLEOTIDE SEQUENCE</scope>
    <source>
        <strain evidence="13">CBHHK173m</strain>
    </source>
</reference>
<evidence type="ECO:0000256" key="3">
    <source>
        <dbReference type="ARBA" id="ARBA00022574"/>
    </source>
</evidence>
<dbReference type="InterPro" id="IPR045162">
    <property type="entry name" value="Vps15-like"/>
</dbReference>
<evidence type="ECO:0000256" key="2">
    <source>
        <dbReference type="ARBA" id="ARBA00022527"/>
    </source>
</evidence>
<evidence type="ECO:0000256" key="5">
    <source>
        <dbReference type="ARBA" id="ARBA00022737"/>
    </source>
</evidence>
<evidence type="ECO:0000259" key="12">
    <source>
        <dbReference type="PROSITE" id="PS50011"/>
    </source>
</evidence>
<dbReference type="Gene3D" id="2.130.10.10">
    <property type="entry name" value="YVTN repeat-like/Quinoprotein amine dehydrogenase"/>
    <property type="match status" value="3"/>
</dbReference>
<sequence length="1667" mass="184269">MGNTQSGSTLTRTTAALDSFVAELGTDIIYEKSLGSARFLKTVKCRHHNGYMVVKIFIKPDPGLSLRNYHRRLKADREALTDIANIYNYQSFVETDKAGYIIRQWIASNLYDRISTRPFLSMIEKKWIAFQLVNALRDARNRKVSHGDIKSENILVTSWNWVYLSDFASYKPTYLPLDDPSDFSFFFDTSGRRTCYIAPERFYTAATNPEISAKKSKLAMEESEGKRDGKVTESMDCFSAGCVIAELFLEGAPLFTLSQLYKYREGEFNVDTYLGAIEDEGVRNVIKQMINLEPTARPTFDTLLHTSRGTVFPESFYSFLHNYVSSINDLPAHSPFSTTAPSTAATPASIAPSISGSTIRPSPSLALNSSALPGTDPPPDALPSDSDHRMDRIWSDYESVEPYLVPDAVEETVMNVKVEYNSSTSMSRPFQDIIPVELHIPNRDSKLRGALQSGSRAAEDGPALIILALITANIRDCSLPSSKVRALDVFLALSSHLTDEAKLDRMLPYIVELLHDESATVRSAAMRTMLQVLIMVTVITPSNASIFPEYIIPNIKYVVQDPEVSVRCTYAQCIVQLADTAVRYLEMGQALKAHGTFKLSPEAQEYDQARFEVSYDASMQDLQANVQEHLSALLMDPSSVVKRAVLHDISSMCIFLGRQKTNDVLLSHMITYLNDRDWLLRHAFFESIVDVAACAGGRSLEEYILPLMIQALSDVEETVVAKVLASLTSLCELGLFQKMRIWELMSATLGFLYHPNMWIRQGAAAFIASAAAHLPSSDVWCILYPSLRHFLKSDVVVLDEQSLLTAMKPPLSRQVFDAAVQWAMKSEKSTFWRGQRRITTKTESPRESVVSLRKTGTISRNPKSEEDEAQLTKLQQLGMTSAEETKLLAMRDYILKLANAISSFASRLSFDQEADKNLKTIGDVELPKLGVVPQTVFLKARSTDLGAHRSRGLQGRRPSALGTPLLSPALMSRMTSAEHSGAPFEDLRRRLATINGSTSSLALSHTPSREPRSALSPIATTPTVPSVGVTSPIDRPVSPTDSVVSTTNSTTFRPLSRMQLGGTDSQKAAPAIGSSKMTAVGLLDARSKLRSDGSPERSGDSSPMSMSMSTATIRGPFRQRVPSLQPISTYDGQEAGISNLLENLYLDNNRELQHDFGPKVHEGPVRRRNAVRHNFAPRDGSTRQTEATLVAHLTSHSDAITSLAVSPDHVFFVSASDDKTVKVWDTARLERNVTSKPRHTYGQHHARVKCVCMLESVHCFASAADDGSLHIVRVHITQGGALPKYNKLQVVRGHQVENSSKGEYITCMTHYNTDTSSNLVYATTHSVITVLDLRTMRVVQTMENPRHHGPITCLCIDRKRSWIVVGTSTGVLTLWDRRFGLLLKSWHVGVASTGRFVRIHQCVVHPSKGRGKWVMVTVEAPRRTTDRSFTNLVEVWDIEKSVLVETFITRTSGETEPVPDPHELTGVDADISPAAAIAALVHSRQSVIDAASKRRRPSSTSTFQDELLPPPAPDVRALIVGLDFGGHTGVYRSDMTDAVPDSGHGRRGFMITGSEDRKLRLWDLSRLERTTVLSGLETDNERPSFSTSSTGTASTYVETWPSSPSASQSNRPAQRMSLITHNQQNLLKSHQDVITALTCVDSPFRGGIVSGDRAGVIKIWRVESGGT</sequence>
<dbReference type="FunFam" id="1.10.510.10:FF:000497">
    <property type="entry name" value="Phosphoinositide 3-kinase regulatory subunit"/>
    <property type="match status" value="1"/>
</dbReference>
<dbReference type="SUPFAM" id="SSF48371">
    <property type="entry name" value="ARM repeat"/>
    <property type="match status" value="1"/>
</dbReference>
<dbReference type="PROSITE" id="PS00108">
    <property type="entry name" value="PROTEIN_KINASE_ST"/>
    <property type="match status" value="1"/>
</dbReference>
<evidence type="ECO:0000256" key="7">
    <source>
        <dbReference type="ARBA" id="ARBA00022777"/>
    </source>
</evidence>
<feature type="region of interest" description="Disordered" evidence="11">
    <location>
        <begin position="338"/>
        <end position="388"/>
    </location>
</feature>
<evidence type="ECO:0000256" key="9">
    <source>
        <dbReference type="PROSITE-ProRule" id="PRU00103"/>
    </source>
</evidence>
<dbReference type="PROSITE" id="PS50011">
    <property type="entry name" value="PROTEIN_KINASE_DOM"/>
    <property type="match status" value="1"/>
</dbReference>
<feature type="compositionally biased region" description="Low complexity" evidence="11">
    <location>
        <begin position="1584"/>
        <end position="1595"/>
    </location>
</feature>
<dbReference type="InterPro" id="IPR015943">
    <property type="entry name" value="WD40/YVTN_repeat-like_dom_sf"/>
</dbReference>
<feature type="repeat" description="WD" evidence="10">
    <location>
        <begin position="1193"/>
        <end position="1234"/>
    </location>
</feature>
<dbReference type="InterPro" id="IPR011989">
    <property type="entry name" value="ARM-like"/>
</dbReference>
<dbReference type="InterPro" id="IPR016024">
    <property type="entry name" value="ARM-type_fold"/>
</dbReference>
<dbReference type="GO" id="GO:0034272">
    <property type="term" value="C:phosphatidylinositol 3-kinase complex, class III, type II"/>
    <property type="evidence" value="ECO:0007669"/>
    <property type="project" value="TreeGrafter"/>
</dbReference>
<feature type="compositionally biased region" description="Low complexity" evidence="11">
    <location>
        <begin position="1020"/>
        <end position="1051"/>
    </location>
</feature>
<dbReference type="SUPFAM" id="SSF50978">
    <property type="entry name" value="WD40 repeat-like"/>
    <property type="match status" value="1"/>
</dbReference>
<name>A0AAD6TSA6_9AGAR</name>
<evidence type="ECO:0000256" key="1">
    <source>
        <dbReference type="ARBA" id="ARBA00012513"/>
    </source>
</evidence>
<feature type="repeat" description="WD" evidence="10">
    <location>
        <begin position="1549"/>
        <end position="1572"/>
    </location>
</feature>
<feature type="domain" description="Protein kinase" evidence="12">
    <location>
        <begin position="28"/>
        <end position="320"/>
    </location>
</feature>
<feature type="region of interest" description="Disordered" evidence="11">
    <location>
        <begin position="998"/>
        <end position="1109"/>
    </location>
</feature>
<dbReference type="Pfam" id="PF00400">
    <property type="entry name" value="WD40"/>
    <property type="match status" value="2"/>
</dbReference>
<dbReference type="Pfam" id="PF00069">
    <property type="entry name" value="Pkinase"/>
    <property type="match status" value="1"/>
</dbReference>
<feature type="compositionally biased region" description="Basic and acidic residues" evidence="11">
    <location>
        <begin position="1085"/>
        <end position="1099"/>
    </location>
</feature>
<dbReference type="InterPro" id="IPR011009">
    <property type="entry name" value="Kinase-like_dom_sf"/>
</dbReference>
<dbReference type="SUPFAM" id="SSF56112">
    <property type="entry name" value="Protein kinase-like (PK-like)"/>
    <property type="match status" value="1"/>
</dbReference>
<dbReference type="InterPro" id="IPR000719">
    <property type="entry name" value="Prot_kinase_dom"/>
</dbReference>
<dbReference type="PANTHER" id="PTHR17583:SF0">
    <property type="entry name" value="PHOSPHOINOSITIDE 3-KINASE REGULATORY SUBUNIT 4"/>
    <property type="match status" value="1"/>
</dbReference>
<dbReference type="CDD" id="cd13980">
    <property type="entry name" value="STKc_Vps15"/>
    <property type="match status" value="1"/>
</dbReference>
<dbReference type="Gene3D" id="1.25.10.10">
    <property type="entry name" value="Leucine-rich Repeat Variant"/>
    <property type="match status" value="2"/>
</dbReference>
<keyword evidence="8" id="KW-0067">ATP-binding</keyword>
<keyword evidence="5" id="KW-0677">Repeat</keyword>
<keyword evidence="2" id="KW-0723">Serine/threonine-protein kinase</keyword>
<dbReference type="PANTHER" id="PTHR17583">
    <property type="entry name" value="PHOSPHOINOSITIDE 3-KINASE REGULATORY SUBUNIT 4"/>
    <property type="match status" value="1"/>
</dbReference>
<dbReference type="GO" id="GO:0071561">
    <property type="term" value="C:nucleus-vacuole junction"/>
    <property type="evidence" value="ECO:0007669"/>
    <property type="project" value="TreeGrafter"/>
</dbReference>
<dbReference type="PROSITE" id="PS50294">
    <property type="entry name" value="WD_REPEATS_REGION"/>
    <property type="match status" value="1"/>
</dbReference>
<dbReference type="GO" id="GO:0016236">
    <property type="term" value="P:macroautophagy"/>
    <property type="evidence" value="ECO:0007669"/>
    <property type="project" value="InterPro"/>
</dbReference>
<dbReference type="EMBL" id="JARJCN010000103">
    <property type="protein sequence ID" value="KAJ7075120.1"/>
    <property type="molecule type" value="Genomic_DNA"/>
</dbReference>
<keyword evidence="3 10" id="KW-0853">WD repeat</keyword>
<dbReference type="EC" id="2.7.11.1" evidence="1"/>
<comment type="caution">
    <text evidence="13">The sequence shown here is derived from an EMBL/GenBank/DDBJ whole genome shotgun (WGS) entry which is preliminary data.</text>
</comment>
<dbReference type="InterPro" id="IPR008271">
    <property type="entry name" value="Ser/Thr_kinase_AS"/>
</dbReference>
<keyword evidence="7" id="KW-0418">Kinase</keyword>
<protein>
    <recommendedName>
        <fullName evidence="1">non-specific serine/threonine protein kinase</fullName>
        <ecNumber evidence="1">2.7.11.1</ecNumber>
    </recommendedName>
</protein>
<dbReference type="GO" id="GO:0005524">
    <property type="term" value="F:ATP binding"/>
    <property type="evidence" value="ECO:0007669"/>
    <property type="project" value="UniProtKB-KW"/>
</dbReference>
<feature type="compositionally biased region" description="Polar residues" evidence="11">
    <location>
        <begin position="1596"/>
        <end position="1613"/>
    </location>
</feature>
<dbReference type="InterPro" id="IPR055231">
    <property type="entry name" value="2AA_helical"/>
</dbReference>
<accession>A0AAD6TSA6</accession>
<keyword evidence="14" id="KW-1185">Reference proteome</keyword>
<dbReference type="Pfam" id="PF22956">
    <property type="entry name" value="VPS15-like_hel"/>
    <property type="match status" value="1"/>
</dbReference>
<dbReference type="SMART" id="SM00320">
    <property type="entry name" value="WD40"/>
    <property type="match status" value="5"/>
</dbReference>
<feature type="region of interest" description="Disordered" evidence="11">
    <location>
        <begin position="1491"/>
        <end position="1510"/>
    </location>
</feature>
<evidence type="ECO:0000313" key="13">
    <source>
        <dbReference type="EMBL" id="KAJ7075120.1"/>
    </source>
</evidence>
<feature type="region of interest" description="Disordered" evidence="11">
    <location>
        <begin position="1578"/>
        <end position="1613"/>
    </location>
</feature>
<evidence type="ECO:0000256" key="4">
    <source>
        <dbReference type="ARBA" id="ARBA00022679"/>
    </source>
</evidence>
<dbReference type="InterPro" id="IPR001680">
    <property type="entry name" value="WD40_rpt"/>
</dbReference>
<dbReference type="InterPro" id="IPR021133">
    <property type="entry name" value="HEAT_type_2"/>
</dbReference>
<dbReference type="GO" id="GO:0034271">
    <property type="term" value="C:phosphatidylinositol 3-kinase complex, class III, type I"/>
    <property type="evidence" value="ECO:0007669"/>
    <property type="project" value="TreeGrafter"/>
</dbReference>
<dbReference type="PROSITE" id="PS50077">
    <property type="entry name" value="HEAT_REPEAT"/>
    <property type="match status" value="1"/>
</dbReference>
<feature type="repeat" description="HEAT" evidence="9">
    <location>
        <begin position="506"/>
        <end position="537"/>
    </location>
</feature>
<evidence type="ECO:0000313" key="14">
    <source>
        <dbReference type="Proteomes" id="UP001222325"/>
    </source>
</evidence>
<dbReference type="SMART" id="SM00220">
    <property type="entry name" value="S_TKc"/>
    <property type="match status" value="1"/>
</dbReference>
<dbReference type="PROSITE" id="PS50082">
    <property type="entry name" value="WD_REPEATS_2"/>
    <property type="match status" value="2"/>
</dbReference>
<dbReference type="GO" id="GO:0045324">
    <property type="term" value="P:late endosome to vacuole transport"/>
    <property type="evidence" value="ECO:0007669"/>
    <property type="project" value="InterPro"/>
</dbReference>
<organism evidence="13 14">
    <name type="scientific">Mycena belliarum</name>
    <dbReference type="NCBI Taxonomy" id="1033014"/>
    <lineage>
        <taxon>Eukaryota</taxon>
        <taxon>Fungi</taxon>
        <taxon>Dikarya</taxon>
        <taxon>Basidiomycota</taxon>
        <taxon>Agaricomycotina</taxon>
        <taxon>Agaricomycetes</taxon>
        <taxon>Agaricomycetidae</taxon>
        <taxon>Agaricales</taxon>
        <taxon>Marasmiineae</taxon>
        <taxon>Mycenaceae</taxon>
        <taxon>Mycena</taxon>
    </lineage>
</organism>
<dbReference type="GO" id="GO:0005770">
    <property type="term" value="C:late endosome"/>
    <property type="evidence" value="ECO:0007669"/>
    <property type="project" value="TreeGrafter"/>
</dbReference>
<evidence type="ECO:0000256" key="8">
    <source>
        <dbReference type="ARBA" id="ARBA00022840"/>
    </source>
</evidence>
<dbReference type="InterPro" id="IPR036322">
    <property type="entry name" value="WD40_repeat_dom_sf"/>
</dbReference>
<keyword evidence="6" id="KW-0547">Nucleotide-binding</keyword>
<dbReference type="GO" id="GO:0006623">
    <property type="term" value="P:protein targeting to vacuole"/>
    <property type="evidence" value="ECO:0007669"/>
    <property type="project" value="TreeGrafter"/>
</dbReference>
<feature type="compositionally biased region" description="Low complexity" evidence="11">
    <location>
        <begin position="338"/>
        <end position="373"/>
    </location>
</feature>
<proteinExistence type="predicted"/>
<evidence type="ECO:0000256" key="10">
    <source>
        <dbReference type="PROSITE-ProRule" id="PRU00221"/>
    </source>
</evidence>
<evidence type="ECO:0000256" key="11">
    <source>
        <dbReference type="SAM" id="MobiDB-lite"/>
    </source>
</evidence>